<organism evidence="2 3">
    <name type="scientific">Prorocentrum cordatum</name>
    <dbReference type="NCBI Taxonomy" id="2364126"/>
    <lineage>
        <taxon>Eukaryota</taxon>
        <taxon>Sar</taxon>
        <taxon>Alveolata</taxon>
        <taxon>Dinophyceae</taxon>
        <taxon>Prorocentrales</taxon>
        <taxon>Prorocentraceae</taxon>
        <taxon>Prorocentrum</taxon>
    </lineage>
</organism>
<feature type="compositionally biased region" description="Polar residues" evidence="1">
    <location>
        <begin position="426"/>
        <end position="439"/>
    </location>
</feature>
<evidence type="ECO:0000313" key="3">
    <source>
        <dbReference type="Proteomes" id="UP001189429"/>
    </source>
</evidence>
<feature type="compositionally biased region" description="Basic residues" evidence="1">
    <location>
        <begin position="400"/>
        <end position="409"/>
    </location>
</feature>
<accession>A0ABN9VC37</accession>
<comment type="caution">
    <text evidence="2">The sequence shown here is derived from an EMBL/GenBank/DDBJ whole genome shotgun (WGS) entry which is preliminary data.</text>
</comment>
<protein>
    <submittedName>
        <fullName evidence="2">Uncharacterized protein</fullName>
    </submittedName>
</protein>
<name>A0ABN9VC37_9DINO</name>
<evidence type="ECO:0000313" key="2">
    <source>
        <dbReference type="EMBL" id="CAK0869064.1"/>
    </source>
</evidence>
<reference evidence="2" key="1">
    <citation type="submission" date="2023-10" db="EMBL/GenBank/DDBJ databases">
        <authorList>
            <person name="Chen Y."/>
            <person name="Shah S."/>
            <person name="Dougan E. K."/>
            <person name="Thang M."/>
            <person name="Chan C."/>
        </authorList>
    </citation>
    <scope>NUCLEOTIDE SEQUENCE [LARGE SCALE GENOMIC DNA]</scope>
</reference>
<feature type="region of interest" description="Disordered" evidence="1">
    <location>
        <begin position="351"/>
        <end position="439"/>
    </location>
</feature>
<gene>
    <name evidence="2" type="ORF">PCOR1329_LOCUS55540</name>
</gene>
<proteinExistence type="predicted"/>
<sequence length="439" mass="47629">MAFSSGDVSAMIATAPSGAFNKANADQIRDWVDFVLNVEPNAAEKHDLFYYVSVARLLAETIGSTSLSDFEDPHMREMIKAAIVVNDLPYAAEQDPAWKAWKVSPAQVVFALKVQTKCAQAAPPARSAPEAGAGSSDVAGMAEAVKQLAELQTQALQKGKPKGLSFKLQDRIVEVGLQNFDKDTLPSEEILAKFEAGAKIANDKGRAWIGSAEGEDLRDHHRPAWSRTPLVDADRVRQSAAAKRGSAWIDKIDYVSFATFMGHLHEWGSKVILTKACSMADFFSYVHIMIRIAEENGGVRTAFQYDVLQRRAMAKALERDETDLSRYLTRIDVDLLRTAKDKVDKRFAELARASGAPKGQSKGQPKGASKSYGDGGSHASSGASSGGKGGKSAKGDNRRVRSPPARHKGSAGGGQQHRSRSPRAGWQQSGQWDKQSWSK</sequence>
<evidence type="ECO:0000256" key="1">
    <source>
        <dbReference type="SAM" id="MobiDB-lite"/>
    </source>
</evidence>
<dbReference type="Proteomes" id="UP001189429">
    <property type="component" value="Unassembled WGS sequence"/>
</dbReference>
<dbReference type="EMBL" id="CAUYUJ010016813">
    <property type="protein sequence ID" value="CAK0869064.1"/>
    <property type="molecule type" value="Genomic_DNA"/>
</dbReference>
<keyword evidence="3" id="KW-1185">Reference proteome</keyword>